<evidence type="ECO:0000313" key="1">
    <source>
        <dbReference type="EMBL" id="OEL36062.1"/>
    </source>
</evidence>
<evidence type="ECO:0000313" key="2">
    <source>
        <dbReference type="Proteomes" id="UP000095767"/>
    </source>
</evidence>
<accession>A0A1E5WFA0</accession>
<organism evidence="1 2">
    <name type="scientific">Dichanthelium oligosanthes</name>
    <dbReference type="NCBI Taxonomy" id="888268"/>
    <lineage>
        <taxon>Eukaryota</taxon>
        <taxon>Viridiplantae</taxon>
        <taxon>Streptophyta</taxon>
        <taxon>Embryophyta</taxon>
        <taxon>Tracheophyta</taxon>
        <taxon>Spermatophyta</taxon>
        <taxon>Magnoliopsida</taxon>
        <taxon>Liliopsida</taxon>
        <taxon>Poales</taxon>
        <taxon>Poaceae</taxon>
        <taxon>PACMAD clade</taxon>
        <taxon>Panicoideae</taxon>
        <taxon>Panicodae</taxon>
        <taxon>Paniceae</taxon>
        <taxon>Dichantheliinae</taxon>
        <taxon>Dichanthelium</taxon>
    </lineage>
</organism>
<protein>
    <submittedName>
        <fullName evidence="1">Uncharacterized protein</fullName>
    </submittedName>
</protein>
<keyword evidence="2" id="KW-1185">Reference proteome</keyword>
<sequence length="73" mass="8377">MELETDFMMVKSVLEGADFSLALIRGVVFYIRNLGATRFSSFSCLYYPCEYDKVAMLDGEESRPLTLCLGEFW</sequence>
<dbReference type="EMBL" id="LWDX02010314">
    <property type="protein sequence ID" value="OEL36062.1"/>
    <property type="molecule type" value="Genomic_DNA"/>
</dbReference>
<dbReference type="AlphaFoldDB" id="A0A1E5WFA0"/>
<reference evidence="1 2" key="1">
    <citation type="submission" date="2016-09" db="EMBL/GenBank/DDBJ databases">
        <title>The draft genome of Dichanthelium oligosanthes: A C3 panicoid grass species.</title>
        <authorList>
            <person name="Studer A.J."/>
            <person name="Schnable J.C."/>
            <person name="Brutnell T.P."/>
        </authorList>
    </citation>
    <scope>NUCLEOTIDE SEQUENCE [LARGE SCALE GENOMIC DNA]</scope>
    <source>
        <strain evidence="2">cv. Kellogg 1175</strain>
        <tissue evidence="1">Leaf</tissue>
    </source>
</reference>
<dbReference type="Proteomes" id="UP000095767">
    <property type="component" value="Unassembled WGS sequence"/>
</dbReference>
<gene>
    <name evidence="1" type="ORF">BAE44_0002918</name>
</gene>
<proteinExistence type="predicted"/>
<name>A0A1E5WFA0_9POAL</name>
<comment type="caution">
    <text evidence="1">The sequence shown here is derived from an EMBL/GenBank/DDBJ whole genome shotgun (WGS) entry which is preliminary data.</text>
</comment>